<reference evidence="1 2" key="1">
    <citation type="submission" date="2016-04" db="EMBL/GenBank/DDBJ databases">
        <title>High quality genome of the nematocidal Bacillus thuringiensis MYBT18246.</title>
        <authorList>
            <person name="Hollensteiner J."/>
            <person name="Poehlein A."/>
            <person name="Sproeer C."/>
            <person name="Bunk B."/>
            <person name="Rosenstiel P."/>
            <person name="Schulenburg H."/>
            <person name="Liesegang H."/>
        </authorList>
    </citation>
    <scope>NUCLEOTIDE SEQUENCE [LARGE SCALE GENOMIC DNA]</scope>
    <source>
        <strain evidence="1 2">MYBT18246</strain>
    </source>
</reference>
<proteinExistence type="predicted"/>
<organism evidence="1 2">
    <name type="scientific">Bacillus thuringiensis</name>
    <dbReference type="NCBI Taxonomy" id="1428"/>
    <lineage>
        <taxon>Bacteria</taxon>
        <taxon>Bacillati</taxon>
        <taxon>Bacillota</taxon>
        <taxon>Bacilli</taxon>
        <taxon>Bacillales</taxon>
        <taxon>Bacillaceae</taxon>
        <taxon>Bacillus</taxon>
        <taxon>Bacillus cereus group</taxon>
    </lineage>
</organism>
<protein>
    <submittedName>
        <fullName evidence="1">M20 family peptidase RocB</fullName>
    </submittedName>
</protein>
<sequence>MSKWQSKEQLIQLLSGLVEIPSITGSEAEVILPDFVVEQLSDLQYFKENPHHLQKKSDRGRTIFCYSTSKEKR</sequence>
<gene>
    <name evidence="1" type="primary">rocB_2</name>
    <name evidence="1" type="ORF">BT246_32490</name>
</gene>
<name>A0A9W3SC17_BACTU</name>
<dbReference type="SUPFAM" id="SSF53187">
    <property type="entry name" value="Zn-dependent exopeptidases"/>
    <property type="match status" value="1"/>
</dbReference>
<accession>A0A9W3SC17</accession>
<dbReference type="AlphaFoldDB" id="A0A9W3SC17"/>
<evidence type="ECO:0000313" key="2">
    <source>
        <dbReference type="Proteomes" id="UP000092743"/>
    </source>
</evidence>
<dbReference type="Proteomes" id="UP000092743">
    <property type="component" value="Chromosome"/>
</dbReference>
<dbReference type="EMBL" id="CP015350">
    <property type="protein sequence ID" value="ANS48606.1"/>
    <property type="molecule type" value="Genomic_DNA"/>
</dbReference>
<evidence type="ECO:0000313" key="1">
    <source>
        <dbReference type="EMBL" id="ANS48606.1"/>
    </source>
</evidence>